<organism evidence="2 3">
    <name type="scientific">Coniella lustricola</name>
    <dbReference type="NCBI Taxonomy" id="2025994"/>
    <lineage>
        <taxon>Eukaryota</taxon>
        <taxon>Fungi</taxon>
        <taxon>Dikarya</taxon>
        <taxon>Ascomycota</taxon>
        <taxon>Pezizomycotina</taxon>
        <taxon>Sordariomycetes</taxon>
        <taxon>Sordariomycetidae</taxon>
        <taxon>Diaporthales</taxon>
        <taxon>Schizoparmaceae</taxon>
        <taxon>Coniella</taxon>
    </lineage>
</organism>
<gene>
    <name evidence="2" type="ORF">BD289DRAFT_119477</name>
</gene>
<feature type="compositionally biased region" description="Polar residues" evidence="1">
    <location>
        <begin position="120"/>
        <end position="145"/>
    </location>
</feature>
<feature type="compositionally biased region" description="Pro residues" evidence="1">
    <location>
        <begin position="198"/>
        <end position="210"/>
    </location>
</feature>
<feature type="compositionally biased region" description="Basic and acidic residues" evidence="1">
    <location>
        <begin position="522"/>
        <end position="552"/>
    </location>
</feature>
<dbReference type="AlphaFoldDB" id="A0A2T3AG80"/>
<protein>
    <submittedName>
        <fullName evidence="2">Uncharacterized protein</fullName>
    </submittedName>
</protein>
<feature type="compositionally biased region" description="Basic and acidic residues" evidence="1">
    <location>
        <begin position="406"/>
        <end position="426"/>
    </location>
</feature>
<evidence type="ECO:0000313" key="2">
    <source>
        <dbReference type="EMBL" id="PSR97132.1"/>
    </source>
</evidence>
<dbReference type="InParanoid" id="A0A2T3AG80"/>
<keyword evidence="3" id="KW-1185">Reference proteome</keyword>
<dbReference type="EMBL" id="KZ678394">
    <property type="protein sequence ID" value="PSR97132.1"/>
    <property type="molecule type" value="Genomic_DNA"/>
</dbReference>
<feature type="region of interest" description="Disordered" evidence="1">
    <location>
        <begin position="381"/>
        <end position="466"/>
    </location>
</feature>
<feature type="compositionally biased region" description="Basic and acidic residues" evidence="1">
    <location>
        <begin position="294"/>
        <end position="303"/>
    </location>
</feature>
<accession>A0A2T3AG80</accession>
<feature type="compositionally biased region" description="Basic and acidic residues" evidence="1">
    <location>
        <begin position="35"/>
        <end position="52"/>
    </location>
</feature>
<name>A0A2T3AG80_9PEZI</name>
<dbReference type="Proteomes" id="UP000241462">
    <property type="component" value="Unassembled WGS sequence"/>
</dbReference>
<evidence type="ECO:0000313" key="3">
    <source>
        <dbReference type="Proteomes" id="UP000241462"/>
    </source>
</evidence>
<feature type="compositionally biased region" description="Basic and acidic residues" evidence="1">
    <location>
        <begin position="381"/>
        <end position="391"/>
    </location>
</feature>
<reference evidence="2 3" key="1">
    <citation type="journal article" date="2018" name="Mycol. Prog.">
        <title>Coniella lustricola, a new species from submerged detritus.</title>
        <authorList>
            <person name="Raudabaugh D.B."/>
            <person name="Iturriaga T."/>
            <person name="Carver A."/>
            <person name="Mondo S."/>
            <person name="Pangilinan J."/>
            <person name="Lipzen A."/>
            <person name="He G."/>
            <person name="Amirebrahimi M."/>
            <person name="Grigoriev I.V."/>
            <person name="Miller A.N."/>
        </authorList>
    </citation>
    <scope>NUCLEOTIDE SEQUENCE [LARGE SCALE GENOMIC DNA]</scope>
    <source>
        <strain evidence="2 3">B22-T-1</strain>
    </source>
</reference>
<feature type="compositionally biased region" description="Basic and acidic residues" evidence="1">
    <location>
        <begin position="76"/>
        <end position="116"/>
    </location>
</feature>
<feature type="region of interest" description="Disordered" evidence="1">
    <location>
        <begin position="1"/>
        <end position="210"/>
    </location>
</feature>
<proteinExistence type="predicted"/>
<dbReference type="OrthoDB" id="4898142at2759"/>
<sequence>MADNAQKQPYMEDADEDGNPIDETRTYIASGPPSVKEEANVSRTRKDRDRLRGSGASSPTTHLHDSDGPSQPASPVKRESRRSAESRDKEKEKERERARDREKRKPASNDKQDRPRARTSKTLPTIQTSSSSRKQPDKTSPTKHTPSPIITPGGSAGRPGAYTAQRPVSYYGPSASKTPVTNTRFFPPNPVLGSSFPLPSPYAMTPPSPIPYHSPYAPPPPHMPPPPMFHSPQPDYFSQSPRPIPPRLDYRRPSSAMGRSFPGPAVTFGPEYYDDDHEDGGVLIRKPSLRTRPTRHEVDDRARMPPPARRPSTTTQLRSPFLPPLSVERRRSISSNASLDFDDDSEDDESFYSPSEHMHYKFHPIPARRPSIDPASIYDVAGRHDQITTERRNRRRSINQGGRPQSTERDLEDKMQSARRYQEKVDGPATSLTVDTLRQISKTASHGTKSTRSRGESGYAPTTRTGVDIGDDMRILVKGTATLTFGDTQMDVRNGAEIRIPTSVGGADRTSRGGSDQGSLTYDERERDRDRDREHERRGIEDSSSRRTRFERDRNATGLPFCHRRRSQNMVLATTTAPVLGVITKYH</sequence>
<feature type="compositionally biased region" description="Polar residues" evidence="1">
    <location>
        <begin position="430"/>
        <end position="450"/>
    </location>
</feature>
<feature type="compositionally biased region" description="Polar residues" evidence="1">
    <location>
        <begin position="175"/>
        <end position="184"/>
    </location>
</feature>
<feature type="region of interest" description="Disordered" evidence="1">
    <location>
        <begin position="223"/>
        <end position="329"/>
    </location>
</feature>
<evidence type="ECO:0000256" key="1">
    <source>
        <dbReference type="SAM" id="MobiDB-lite"/>
    </source>
</evidence>
<feature type="region of interest" description="Disordered" evidence="1">
    <location>
        <begin position="498"/>
        <end position="552"/>
    </location>
</feature>